<dbReference type="PANTHER" id="PTHR39430">
    <property type="entry name" value="MEMBRANE-ASSOCIATED PROTEASE-RELATED"/>
    <property type="match status" value="1"/>
</dbReference>
<reference evidence="3 4" key="1">
    <citation type="submission" date="2016-03" db="EMBL/GenBank/DDBJ databases">
        <title>Draft genome sequence of Flavobacterium fryxellicola DSM 16209.</title>
        <authorList>
            <person name="Shin S.-K."/>
            <person name="Yi H."/>
        </authorList>
    </citation>
    <scope>NUCLEOTIDE SEQUENCE [LARGE SCALE GENOMIC DNA]</scope>
    <source>
        <strain evidence="3 4">DSM 16209</strain>
    </source>
</reference>
<feature type="transmembrane region" description="Helical" evidence="1">
    <location>
        <begin position="217"/>
        <end position="240"/>
    </location>
</feature>
<sequence length="295" mass="33428">MTIRISNKHQGWQNVLQIILPYFLIVGIFQIIGYSITGIDFMNSQSIPRSPHQTLIISFASLAGTITALWFFMKYVVEEPFISLGFEKKSIKEDTIRGIYYGLIIMLIGFVSLLLFDEIHFRSLNFNLPLIVLSLLHYVCVAISEELLLRGFVLNNLMKSFNKVTALLLSSVVFSLLHAGNPNITFFGLIDLFVAGILLGLPYLYTKNLWFSIALHFSWNFFQGTIFGFNVSGIENYSIIQTDYKLASIWNGGDFGFEGSILSLIFQLIAIGILYMSFENKLKTALPERKTALIK</sequence>
<dbReference type="AlphaFoldDB" id="A0A168AFZ4"/>
<protein>
    <recommendedName>
        <fullName evidence="2">CAAX prenyl protease 2/Lysostaphin resistance protein A-like domain-containing protein</fullName>
    </recommendedName>
</protein>
<keyword evidence="1" id="KW-1133">Transmembrane helix</keyword>
<keyword evidence="4" id="KW-1185">Reference proteome</keyword>
<name>A0A168AFZ4_9FLAO</name>
<dbReference type="OrthoDB" id="324900at2"/>
<dbReference type="EMBL" id="LVJE01000001">
    <property type="protein sequence ID" value="OAB31434.1"/>
    <property type="molecule type" value="Genomic_DNA"/>
</dbReference>
<comment type="caution">
    <text evidence="3">The sequence shown here is derived from an EMBL/GenBank/DDBJ whole genome shotgun (WGS) entry which is preliminary data.</text>
</comment>
<keyword evidence="1" id="KW-0812">Transmembrane</keyword>
<evidence type="ECO:0000256" key="1">
    <source>
        <dbReference type="SAM" id="Phobius"/>
    </source>
</evidence>
<dbReference type="GO" id="GO:0080120">
    <property type="term" value="P:CAAX-box protein maturation"/>
    <property type="evidence" value="ECO:0007669"/>
    <property type="project" value="UniProtKB-ARBA"/>
</dbReference>
<keyword evidence="1" id="KW-0472">Membrane</keyword>
<feature type="transmembrane region" description="Helical" evidence="1">
    <location>
        <begin position="56"/>
        <end position="77"/>
    </location>
</feature>
<dbReference type="GO" id="GO:0004175">
    <property type="term" value="F:endopeptidase activity"/>
    <property type="evidence" value="ECO:0007669"/>
    <property type="project" value="UniProtKB-ARBA"/>
</dbReference>
<dbReference type="RefSeq" id="WP_066075639.1">
    <property type="nucleotide sequence ID" value="NZ_FRDK01000001.1"/>
</dbReference>
<feature type="transmembrane region" description="Helical" evidence="1">
    <location>
        <begin position="12"/>
        <end position="36"/>
    </location>
</feature>
<organism evidence="3 4">
    <name type="scientific">Flavobacterium fryxellicola</name>
    <dbReference type="NCBI Taxonomy" id="249352"/>
    <lineage>
        <taxon>Bacteria</taxon>
        <taxon>Pseudomonadati</taxon>
        <taxon>Bacteroidota</taxon>
        <taxon>Flavobacteriia</taxon>
        <taxon>Flavobacteriales</taxon>
        <taxon>Flavobacteriaceae</taxon>
        <taxon>Flavobacterium</taxon>
    </lineage>
</organism>
<dbReference type="Proteomes" id="UP000077164">
    <property type="component" value="Unassembled WGS sequence"/>
</dbReference>
<dbReference type="InterPro" id="IPR003675">
    <property type="entry name" value="Rce1/LyrA-like_dom"/>
</dbReference>
<accession>A0A168AFZ4</accession>
<evidence type="ECO:0000259" key="2">
    <source>
        <dbReference type="Pfam" id="PF02517"/>
    </source>
</evidence>
<evidence type="ECO:0000313" key="4">
    <source>
        <dbReference type="Proteomes" id="UP000077164"/>
    </source>
</evidence>
<feature type="transmembrane region" description="Helical" evidence="1">
    <location>
        <begin position="186"/>
        <end position="205"/>
    </location>
</feature>
<feature type="transmembrane region" description="Helical" evidence="1">
    <location>
        <begin position="161"/>
        <end position="180"/>
    </location>
</feature>
<feature type="transmembrane region" description="Helical" evidence="1">
    <location>
        <begin position="260"/>
        <end position="278"/>
    </location>
</feature>
<dbReference type="PANTHER" id="PTHR39430:SF1">
    <property type="entry name" value="PROTEASE"/>
    <property type="match status" value="1"/>
</dbReference>
<dbReference type="Pfam" id="PF02517">
    <property type="entry name" value="Rce1-like"/>
    <property type="match status" value="1"/>
</dbReference>
<evidence type="ECO:0000313" key="3">
    <source>
        <dbReference type="EMBL" id="OAB31434.1"/>
    </source>
</evidence>
<gene>
    <name evidence="3" type="ORF">FBFR_00970</name>
</gene>
<feature type="transmembrane region" description="Helical" evidence="1">
    <location>
        <begin position="98"/>
        <end position="116"/>
    </location>
</feature>
<proteinExistence type="predicted"/>
<feature type="transmembrane region" description="Helical" evidence="1">
    <location>
        <begin position="128"/>
        <end position="149"/>
    </location>
</feature>
<feature type="domain" description="CAAX prenyl protease 2/Lysostaphin resistance protein A-like" evidence="2">
    <location>
        <begin position="130"/>
        <end position="222"/>
    </location>
</feature>